<evidence type="ECO:0000313" key="2">
    <source>
        <dbReference type="Proteomes" id="UP000242664"/>
    </source>
</evidence>
<evidence type="ECO:0000313" key="1">
    <source>
        <dbReference type="EMBL" id="EDN55857.1"/>
    </source>
</evidence>
<feature type="non-terminal residue" evidence="1">
    <location>
        <position position="23"/>
    </location>
</feature>
<dbReference type="EMBL" id="DS267867">
    <property type="protein sequence ID" value="EDN55857.1"/>
    <property type="molecule type" value="Genomic_DNA"/>
</dbReference>
<organism evidence="1 2">
    <name type="scientific">Vibrio antiquarius (strain Ex25)</name>
    <dbReference type="NCBI Taxonomy" id="150340"/>
    <lineage>
        <taxon>Bacteria</taxon>
        <taxon>Pseudomonadati</taxon>
        <taxon>Pseudomonadota</taxon>
        <taxon>Gammaproteobacteria</taxon>
        <taxon>Vibrionales</taxon>
        <taxon>Vibrionaceae</taxon>
        <taxon>Vibrio</taxon>
        <taxon>Vibrio diabolicus subgroup</taxon>
    </lineage>
</organism>
<protein>
    <submittedName>
        <fullName evidence="1">Uncharacterized protein</fullName>
    </submittedName>
</protein>
<dbReference type="Proteomes" id="UP000242664">
    <property type="component" value="Unassembled WGS sequence"/>
</dbReference>
<gene>
    <name evidence="1" type="ORF">VEx25_1680</name>
</gene>
<keyword evidence="2" id="KW-1185">Reference proteome</keyword>
<reference evidence="2" key="1">
    <citation type="submission" date="2006-10" db="EMBL/GenBank/DDBJ databases">
        <authorList>
            <person name="Heidelberg J."/>
            <person name="Sebastian Y."/>
        </authorList>
    </citation>
    <scope>NUCLEOTIDE SEQUENCE [LARGE SCALE GENOMIC DNA]</scope>
    <source>
        <strain evidence="2">EX25</strain>
    </source>
</reference>
<sequence length="23" mass="2438">MICVLASLNGAAILFLTTLMRVS</sequence>
<accession>A0ABM9WR26</accession>
<proteinExistence type="predicted"/>
<name>A0ABM9WR26_VIBAE</name>